<keyword evidence="3" id="KW-0812">Transmembrane</keyword>
<dbReference type="Gene3D" id="3.40.50.720">
    <property type="entry name" value="NAD(P)-binding Rossmann-like Domain"/>
    <property type="match status" value="1"/>
</dbReference>
<dbReference type="Proteomes" id="UP000663845">
    <property type="component" value="Unassembled WGS sequence"/>
</dbReference>
<dbReference type="InterPro" id="IPR050177">
    <property type="entry name" value="Lipid_A_modif_metabolic_enz"/>
</dbReference>
<reference evidence="5" key="1">
    <citation type="submission" date="2021-02" db="EMBL/GenBank/DDBJ databases">
        <authorList>
            <person name="Nowell W R."/>
        </authorList>
    </citation>
    <scope>NUCLEOTIDE SEQUENCE</scope>
</reference>
<name>A0A814DUG4_9BILA</name>
<evidence type="ECO:0000313" key="6">
    <source>
        <dbReference type="Proteomes" id="UP000663845"/>
    </source>
</evidence>
<dbReference type="EMBL" id="CAJNOG010000112">
    <property type="protein sequence ID" value="CAF0959813.1"/>
    <property type="molecule type" value="Genomic_DNA"/>
</dbReference>
<gene>
    <name evidence="5" type="ORF">JYZ213_LOCUS13773</name>
</gene>
<evidence type="ECO:0000256" key="3">
    <source>
        <dbReference type="RuleBase" id="RU004475"/>
    </source>
</evidence>
<dbReference type="Pfam" id="PF01073">
    <property type="entry name" value="3Beta_HSD"/>
    <property type="match status" value="1"/>
</dbReference>
<evidence type="ECO:0000256" key="2">
    <source>
        <dbReference type="ARBA" id="ARBA00023002"/>
    </source>
</evidence>
<feature type="transmembrane region" description="Helical" evidence="3">
    <location>
        <begin position="361"/>
        <end position="380"/>
    </location>
</feature>
<comment type="caution">
    <text evidence="5">The sequence shown here is derived from an EMBL/GenBank/DDBJ whole genome shotgun (WGS) entry which is preliminary data.</text>
</comment>
<dbReference type="GO" id="GO:0016616">
    <property type="term" value="F:oxidoreductase activity, acting on the CH-OH group of donors, NAD or NADP as acceptor"/>
    <property type="evidence" value="ECO:0007669"/>
    <property type="project" value="InterPro"/>
</dbReference>
<organism evidence="5 6">
    <name type="scientific">Adineta steineri</name>
    <dbReference type="NCBI Taxonomy" id="433720"/>
    <lineage>
        <taxon>Eukaryota</taxon>
        <taxon>Metazoa</taxon>
        <taxon>Spiralia</taxon>
        <taxon>Gnathifera</taxon>
        <taxon>Rotifera</taxon>
        <taxon>Eurotatoria</taxon>
        <taxon>Bdelloidea</taxon>
        <taxon>Adinetida</taxon>
        <taxon>Adinetidae</taxon>
        <taxon>Adineta</taxon>
    </lineage>
</organism>
<dbReference type="InterPro" id="IPR036291">
    <property type="entry name" value="NAD(P)-bd_dom_sf"/>
</dbReference>
<dbReference type="GO" id="GO:0006694">
    <property type="term" value="P:steroid biosynthetic process"/>
    <property type="evidence" value="ECO:0007669"/>
    <property type="project" value="InterPro"/>
</dbReference>
<accession>A0A814DUG4</accession>
<protein>
    <recommendedName>
        <fullName evidence="4">3-beta hydroxysteroid dehydrogenase/isomerase domain-containing protein</fullName>
    </recommendedName>
</protein>
<feature type="transmembrane region" description="Helical" evidence="3">
    <location>
        <begin position="271"/>
        <end position="287"/>
    </location>
</feature>
<evidence type="ECO:0000259" key="4">
    <source>
        <dbReference type="Pfam" id="PF01073"/>
    </source>
</evidence>
<evidence type="ECO:0000313" key="5">
    <source>
        <dbReference type="EMBL" id="CAF0959813.1"/>
    </source>
</evidence>
<dbReference type="PANTHER" id="PTHR43245:SF51">
    <property type="entry name" value="SHORT CHAIN DEHYDROGENASE_REDUCTASE FAMILY 42E, MEMBER 2"/>
    <property type="match status" value="1"/>
</dbReference>
<evidence type="ECO:0000256" key="1">
    <source>
        <dbReference type="ARBA" id="ARBA00009219"/>
    </source>
</evidence>
<dbReference type="AlphaFoldDB" id="A0A814DUG4"/>
<comment type="similarity">
    <text evidence="1 3">Belongs to the 3-beta-HSD family.</text>
</comment>
<keyword evidence="3" id="KW-0472">Membrane</keyword>
<feature type="domain" description="3-beta hydroxysteroid dehydrogenase/isomerase" evidence="4">
    <location>
        <begin position="7"/>
        <end position="269"/>
    </location>
</feature>
<dbReference type="PANTHER" id="PTHR43245">
    <property type="entry name" value="BIFUNCTIONAL POLYMYXIN RESISTANCE PROTEIN ARNA"/>
    <property type="match status" value="1"/>
</dbReference>
<keyword evidence="2 3" id="KW-0560">Oxidoreductase</keyword>
<keyword evidence="3" id="KW-1133">Transmembrane helix</keyword>
<dbReference type="InterPro" id="IPR002225">
    <property type="entry name" value="3Beta_OHSteriod_DH/Estase"/>
</dbReference>
<dbReference type="SUPFAM" id="SSF51735">
    <property type="entry name" value="NAD(P)-binding Rossmann-fold domains"/>
    <property type="match status" value="1"/>
</dbReference>
<proteinExistence type="inferred from homology"/>
<sequence length="381" mass="43399">MVTPCFAITGGCGYIGLRLARHLLEINYSNTVILLDIHPPPSNHEQQFNSNLSRLTYRHCDLRSHKSVFDALSNVTCVFHLASYGMSGREMLDRSMIYDVNVIGTENIINACINHGINKIIYCSTYNAVYTGNKELLGVTEDECAYPSQESYYDNYSRTKSLAEQIILKASSSTLHTAAIRPAAIYGDGELRHLPRILNLVNQGLAFFAVGHENILCDWVYADNLVSALILAEKSLPKYSGEAYFISDDYPVNNFQFLSQLTKGLGYENCFAFYIPTIIMFYLGYIIETIHNLVAKRIYNFAPFLTRSEVLKVGVTHYANITKAKTLLGYRVKVSPDEAMQRCIKWYDEHGYRKKTNQKNLTYIWLLIASLIIFWIFVLLF</sequence>